<dbReference type="InterPro" id="IPR013123">
    <property type="entry name" value="SpoU_subst-bd"/>
</dbReference>
<dbReference type="Pfam" id="PF08032">
    <property type="entry name" value="SpoU_sub_bind"/>
    <property type="match status" value="1"/>
</dbReference>
<dbReference type="PANTHER" id="PTHR46429">
    <property type="entry name" value="23S RRNA (GUANOSINE-2'-O-)-METHYLTRANSFERASE RLMB"/>
    <property type="match status" value="1"/>
</dbReference>
<dbReference type="InterPro" id="IPR029026">
    <property type="entry name" value="tRNA_m1G_MTases_N"/>
</dbReference>
<evidence type="ECO:0000259" key="3">
    <source>
        <dbReference type="SMART" id="SM00967"/>
    </source>
</evidence>
<dbReference type="InterPro" id="IPR029064">
    <property type="entry name" value="Ribosomal_eL30-like_sf"/>
</dbReference>
<comment type="caution">
    <text evidence="4">The sequence shown here is derived from an EMBL/GenBank/DDBJ whole genome shotgun (WGS) entry which is preliminary data.</text>
</comment>
<dbReference type="SUPFAM" id="SSF55315">
    <property type="entry name" value="L30e-like"/>
    <property type="match status" value="1"/>
</dbReference>
<dbReference type="SMART" id="SM00967">
    <property type="entry name" value="SpoU_sub_bind"/>
    <property type="match status" value="1"/>
</dbReference>
<reference evidence="5" key="1">
    <citation type="submission" date="2014-06" db="EMBL/GenBank/DDBJ databases">
        <authorList>
            <person name="Winans N.J."/>
            <person name="Newell P.D."/>
            <person name="Douglas A.E."/>
        </authorList>
    </citation>
    <scope>NUCLEOTIDE SEQUENCE [LARGE SCALE GENOMIC DNA]</scope>
    <source>
        <strain evidence="5">DmL_052</strain>
    </source>
</reference>
<dbReference type="AlphaFoldDB" id="A0A251ZSG3"/>
<evidence type="ECO:0000313" key="5">
    <source>
        <dbReference type="Proteomes" id="UP000194946"/>
    </source>
</evidence>
<evidence type="ECO:0000256" key="2">
    <source>
        <dbReference type="ARBA" id="ARBA00022679"/>
    </source>
</evidence>
<dbReference type="GO" id="GO:0008173">
    <property type="term" value="F:RNA methyltransferase activity"/>
    <property type="evidence" value="ECO:0007669"/>
    <property type="project" value="InterPro"/>
</dbReference>
<accession>A0A251ZSG3</accession>
<dbReference type="PANTHER" id="PTHR46429:SF1">
    <property type="entry name" value="23S RRNA (GUANOSINE-2'-O-)-METHYLTRANSFERASE RLMB"/>
    <property type="match status" value="1"/>
</dbReference>
<dbReference type="SUPFAM" id="SSF75217">
    <property type="entry name" value="alpha/beta knot"/>
    <property type="match status" value="1"/>
</dbReference>
<evidence type="ECO:0000256" key="1">
    <source>
        <dbReference type="ARBA" id="ARBA00022603"/>
    </source>
</evidence>
<dbReference type="InterPro" id="IPR029028">
    <property type="entry name" value="Alpha/beta_knot_MTases"/>
</dbReference>
<protein>
    <submittedName>
        <fullName evidence="4">Ribosomal large subunit pseudouridine synthase</fullName>
    </submittedName>
</protein>
<dbReference type="GO" id="GO:0005829">
    <property type="term" value="C:cytosol"/>
    <property type="evidence" value="ECO:0007669"/>
    <property type="project" value="TreeGrafter"/>
</dbReference>
<keyword evidence="1" id="KW-0489">Methyltransferase</keyword>
<dbReference type="InterPro" id="IPR001537">
    <property type="entry name" value="SpoU_MeTrfase"/>
</dbReference>
<evidence type="ECO:0000313" key="4">
    <source>
        <dbReference type="EMBL" id="OUI77601.1"/>
    </source>
</evidence>
<keyword evidence="2" id="KW-0808">Transferase</keyword>
<organism evidence="4 5">
    <name type="scientific">Commensalibacter intestini</name>
    <dbReference type="NCBI Taxonomy" id="479936"/>
    <lineage>
        <taxon>Bacteria</taxon>
        <taxon>Pseudomonadati</taxon>
        <taxon>Pseudomonadota</taxon>
        <taxon>Alphaproteobacteria</taxon>
        <taxon>Acetobacterales</taxon>
        <taxon>Acetobacteraceae</taxon>
    </lineage>
</organism>
<dbReference type="EMBL" id="JOPB01000046">
    <property type="protein sequence ID" value="OUI77601.1"/>
    <property type="molecule type" value="Genomic_DNA"/>
</dbReference>
<dbReference type="RefSeq" id="WP_008854403.1">
    <property type="nucleotide sequence ID" value="NZ_JOPB01000046.1"/>
</dbReference>
<dbReference type="Gene3D" id="3.40.1280.10">
    <property type="match status" value="1"/>
</dbReference>
<proteinExistence type="predicted"/>
<dbReference type="Gene3D" id="3.30.1330.30">
    <property type="match status" value="1"/>
</dbReference>
<sequence length="254" mass="27225">MGKRPHSNSNTNTNYNIKGGFWLYGQHAVQAALINRKRQKMRLVATVDAYAAVAEKLDAPLKVGHEIVDRSVLDQICGKEAVHQGVALHVMPLGSASIEEMLERSGPILMLDQVTDPRNIGAILRSAVAFGAAGVILQDRHSPDESGVLAKAASGGLDNIPIMRAVNLSRELTKLKEAGLWVVGLDAHGNLLNGADFAQRRVVLVLGAEGAGIRQLTKKNCDEIASLRMTGDIDSLNVSVAGAIALYEITRSFF</sequence>
<dbReference type="InterPro" id="IPR004441">
    <property type="entry name" value="rRNA_MeTrfase_TrmH"/>
</dbReference>
<dbReference type="GO" id="GO:0003723">
    <property type="term" value="F:RNA binding"/>
    <property type="evidence" value="ECO:0007669"/>
    <property type="project" value="InterPro"/>
</dbReference>
<gene>
    <name evidence="4" type="ORF">HK18_06545</name>
</gene>
<name>A0A251ZSG3_9PROT</name>
<dbReference type="CDD" id="cd18103">
    <property type="entry name" value="SpoU-like_RlmB"/>
    <property type="match status" value="1"/>
</dbReference>
<dbReference type="Proteomes" id="UP000194946">
    <property type="component" value="Unassembled WGS sequence"/>
</dbReference>
<dbReference type="NCBIfam" id="TIGR00186">
    <property type="entry name" value="rRNA_methyl_3"/>
    <property type="match status" value="1"/>
</dbReference>
<keyword evidence="5" id="KW-1185">Reference proteome</keyword>
<dbReference type="GO" id="GO:0006396">
    <property type="term" value="P:RNA processing"/>
    <property type="evidence" value="ECO:0007669"/>
    <property type="project" value="InterPro"/>
</dbReference>
<dbReference type="GO" id="GO:0032259">
    <property type="term" value="P:methylation"/>
    <property type="evidence" value="ECO:0007669"/>
    <property type="project" value="UniProtKB-KW"/>
</dbReference>
<feature type="domain" description="RNA 2-O ribose methyltransferase substrate binding" evidence="3">
    <location>
        <begin position="22"/>
        <end position="96"/>
    </location>
</feature>
<dbReference type="Pfam" id="PF00588">
    <property type="entry name" value="SpoU_methylase"/>
    <property type="match status" value="1"/>
</dbReference>